<reference evidence="4" key="1">
    <citation type="journal article" date="2019" name="Int. J. Syst. Evol. Microbiol.">
        <title>The Global Catalogue of Microorganisms (GCM) 10K type strain sequencing project: providing services to taxonomists for standard genome sequencing and annotation.</title>
        <authorList>
            <consortium name="The Broad Institute Genomics Platform"/>
            <consortium name="The Broad Institute Genome Sequencing Center for Infectious Disease"/>
            <person name="Wu L."/>
            <person name="Ma J."/>
        </authorList>
    </citation>
    <scope>NUCLEOTIDE SEQUENCE [LARGE SCALE GENOMIC DNA]</scope>
    <source>
        <strain evidence="4">JCM 15503</strain>
    </source>
</reference>
<dbReference type="InterPro" id="IPR055199">
    <property type="entry name" value="Hda_lid"/>
</dbReference>
<dbReference type="InterPro" id="IPR027417">
    <property type="entry name" value="P-loop_NTPase"/>
</dbReference>
<evidence type="ECO:0000256" key="1">
    <source>
        <dbReference type="SAM" id="MobiDB-lite"/>
    </source>
</evidence>
<dbReference type="RefSeq" id="WP_141287406.1">
    <property type="nucleotide sequence ID" value="NZ_BAAAEW010000008.1"/>
</dbReference>
<proteinExistence type="predicted"/>
<evidence type="ECO:0000313" key="3">
    <source>
        <dbReference type="EMBL" id="GAA0748523.1"/>
    </source>
</evidence>
<keyword evidence="4" id="KW-1185">Reference proteome</keyword>
<sequence length="251" mass="27295">MKQMPLAIGLEAEPDFQNFVPGDNGLAAQAMRDLVLPGPPVYLCGPAGSGKTHLLSALAHQVHAQGGRSGWFDADHALPWTFDEGWSLILIDGAERLDAARQHAAFTLFVEAATHGVQMASAGRLPPVDLPVREDLRTRFGWGPVFALQPLGDDGVREVLVREARHRGLALSTEVLDYLLTHFSRELGSLMALLIRLDRFSLAEGRGLSVPLLKKMLAEEPGQRSQPVTITAQPDPDPASLDLFPDETRAF</sequence>
<dbReference type="Gene3D" id="1.10.8.60">
    <property type="match status" value="1"/>
</dbReference>
<feature type="region of interest" description="Disordered" evidence="1">
    <location>
        <begin position="223"/>
        <end position="251"/>
    </location>
</feature>
<comment type="caution">
    <text evidence="3">The sequence shown here is derived from an EMBL/GenBank/DDBJ whole genome shotgun (WGS) entry which is preliminary data.</text>
</comment>
<dbReference type="SUPFAM" id="SSF52540">
    <property type="entry name" value="P-loop containing nucleoside triphosphate hydrolases"/>
    <property type="match status" value="1"/>
</dbReference>
<dbReference type="Pfam" id="PF22688">
    <property type="entry name" value="Hda_lid"/>
    <property type="match status" value="1"/>
</dbReference>
<dbReference type="NCBIfam" id="TIGR03420">
    <property type="entry name" value="DnaA_homol_Hda"/>
    <property type="match status" value="1"/>
</dbReference>
<feature type="compositionally biased region" description="Polar residues" evidence="1">
    <location>
        <begin position="223"/>
        <end position="232"/>
    </location>
</feature>
<protein>
    <submittedName>
        <fullName evidence="3">DnaA regulatory inactivator Hda</fullName>
    </submittedName>
</protein>
<dbReference type="PANTHER" id="PTHR30050:SF5">
    <property type="entry name" value="DNAA REGULATORY INACTIVATOR HDA"/>
    <property type="match status" value="1"/>
</dbReference>
<gene>
    <name evidence="3" type="primary">hda</name>
    <name evidence="3" type="ORF">GCM10009107_18140</name>
</gene>
<dbReference type="Proteomes" id="UP001500279">
    <property type="component" value="Unassembled WGS sequence"/>
</dbReference>
<dbReference type="EMBL" id="BAAAEW010000008">
    <property type="protein sequence ID" value="GAA0748523.1"/>
    <property type="molecule type" value="Genomic_DNA"/>
</dbReference>
<dbReference type="Gene3D" id="3.40.50.300">
    <property type="entry name" value="P-loop containing nucleotide triphosphate hydrolases"/>
    <property type="match status" value="1"/>
</dbReference>
<dbReference type="SMART" id="SM00382">
    <property type="entry name" value="AAA"/>
    <property type="match status" value="1"/>
</dbReference>
<feature type="domain" description="AAA+ ATPase" evidence="2">
    <location>
        <begin position="37"/>
        <end position="235"/>
    </location>
</feature>
<evidence type="ECO:0000259" key="2">
    <source>
        <dbReference type="SMART" id="SM00382"/>
    </source>
</evidence>
<dbReference type="InterPro" id="IPR017788">
    <property type="entry name" value="Hda"/>
</dbReference>
<evidence type="ECO:0000313" key="4">
    <source>
        <dbReference type="Proteomes" id="UP001500279"/>
    </source>
</evidence>
<dbReference type="InterPro" id="IPR003593">
    <property type="entry name" value="AAA+_ATPase"/>
</dbReference>
<name>A0ABP3V518_9BURK</name>
<dbReference type="PANTHER" id="PTHR30050">
    <property type="entry name" value="CHROMOSOMAL REPLICATION INITIATOR PROTEIN DNAA"/>
    <property type="match status" value="1"/>
</dbReference>
<accession>A0ABP3V518</accession>
<organism evidence="3 4">
    <name type="scientific">Ideonella azotifigens</name>
    <dbReference type="NCBI Taxonomy" id="513160"/>
    <lineage>
        <taxon>Bacteria</taxon>
        <taxon>Pseudomonadati</taxon>
        <taxon>Pseudomonadota</taxon>
        <taxon>Betaproteobacteria</taxon>
        <taxon>Burkholderiales</taxon>
        <taxon>Sphaerotilaceae</taxon>
        <taxon>Ideonella</taxon>
    </lineage>
</organism>